<evidence type="ECO:0000259" key="4">
    <source>
        <dbReference type="PROSITE" id="PS51186"/>
    </source>
</evidence>
<sequence length="187" mass="20871">MSDNHTKELLWMQIKTEKNELRHFQATDEATVYQIGCNQEIVTQLNMPAFQSKQETQSFLGMLMADEDAWAIVDRITRAVKGLIMLAPTLGDDGQTLVAYELSFAILPAYQRQGIISAILPATLQAYAQTTGVKTYNAACFLTNQASQASLLKAQFTKTYQTQLPAYLGGQRVQYYRCIVSASKSIK</sequence>
<dbReference type="InterPro" id="IPR051531">
    <property type="entry name" value="N-acetyltransferase"/>
</dbReference>
<dbReference type="SUPFAM" id="SSF55729">
    <property type="entry name" value="Acyl-CoA N-acyltransferases (Nat)"/>
    <property type="match status" value="1"/>
</dbReference>
<feature type="domain" description="N-acetyltransferase" evidence="4">
    <location>
        <begin position="30"/>
        <end position="187"/>
    </location>
</feature>
<evidence type="ECO:0000256" key="3">
    <source>
        <dbReference type="ARBA" id="ARBA00038502"/>
    </source>
</evidence>
<name>A0ABX6C8Q3_9LACO</name>
<organism evidence="5 6">
    <name type="scientific">Latilactobacillus graminis</name>
    <dbReference type="NCBI Taxonomy" id="60519"/>
    <lineage>
        <taxon>Bacteria</taxon>
        <taxon>Bacillati</taxon>
        <taxon>Bacillota</taxon>
        <taxon>Bacilli</taxon>
        <taxon>Lactobacillales</taxon>
        <taxon>Lactobacillaceae</taxon>
        <taxon>Latilactobacillus</taxon>
    </lineage>
</organism>
<keyword evidence="6" id="KW-1185">Reference proteome</keyword>
<dbReference type="InterPro" id="IPR000182">
    <property type="entry name" value="GNAT_dom"/>
</dbReference>
<evidence type="ECO:0000313" key="5">
    <source>
        <dbReference type="EMBL" id="QFP78871.1"/>
    </source>
</evidence>
<dbReference type="Gene3D" id="3.40.630.30">
    <property type="match status" value="1"/>
</dbReference>
<dbReference type="PROSITE" id="PS51186">
    <property type="entry name" value="GNAT"/>
    <property type="match status" value="1"/>
</dbReference>
<keyword evidence="1" id="KW-0808">Transferase</keyword>
<dbReference type="PANTHER" id="PTHR43792:SF8">
    <property type="entry name" value="[RIBOSOMAL PROTEIN US5]-ALANINE N-ACETYLTRANSFERASE"/>
    <property type="match status" value="1"/>
</dbReference>
<evidence type="ECO:0000256" key="1">
    <source>
        <dbReference type="ARBA" id="ARBA00022679"/>
    </source>
</evidence>
<dbReference type="EMBL" id="CP045007">
    <property type="protein sequence ID" value="QFP78871.1"/>
    <property type="molecule type" value="Genomic_DNA"/>
</dbReference>
<proteinExistence type="inferred from homology"/>
<keyword evidence="2" id="KW-0012">Acyltransferase</keyword>
<gene>
    <name evidence="5" type="ORF">LG542_00790</name>
</gene>
<reference evidence="5 6" key="1">
    <citation type="submission" date="2019-10" db="EMBL/GenBank/DDBJ databases">
        <title>Genome sequencing of Lactobacillus graminis.</title>
        <authorList>
            <person name="Kim K."/>
        </authorList>
    </citation>
    <scope>NUCLEOTIDE SEQUENCE [LARGE SCALE GENOMIC DNA]</scope>
    <source>
        <strain evidence="5 6">LG542</strain>
    </source>
</reference>
<dbReference type="Pfam" id="PF13302">
    <property type="entry name" value="Acetyltransf_3"/>
    <property type="match status" value="1"/>
</dbReference>
<comment type="similarity">
    <text evidence="3">Belongs to the acetyltransferase family. RimJ subfamily.</text>
</comment>
<accession>A0ABX6C8Q3</accession>
<protein>
    <submittedName>
        <fullName evidence="5">GNAT family N-acetyltransferase</fullName>
    </submittedName>
</protein>
<dbReference type="InterPro" id="IPR016181">
    <property type="entry name" value="Acyl_CoA_acyltransferase"/>
</dbReference>
<dbReference type="Proteomes" id="UP000326334">
    <property type="component" value="Chromosome"/>
</dbReference>
<evidence type="ECO:0000313" key="6">
    <source>
        <dbReference type="Proteomes" id="UP000326334"/>
    </source>
</evidence>
<evidence type="ECO:0000256" key="2">
    <source>
        <dbReference type="ARBA" id="ARBA00023315"/>
    </source>
</evidence>
<dbReference type="PANTHER" id="PTHR43792">
    <property type="entry name" value="GNAT FAMILY, PUTATIVE (AFU_ORTHOLOGUE AFUA_3G00765)-RELATED-RELATED"/>
    <property type="match status" value="1"/>
</dbReference>